<dbReference type="Proteomes" id="UP000324897">
    <property type="component" value="Unassembled WGS sequence"/>
</dbReference>
<evidence type="ECO:0000313" key="2">
    <source>
        <dbReference type="EMBL" id="TVU16191.1"/>
    </source>
</evidence>
<comment type="caution">
    <text evidence="2">The sequence shown here is derived from an EMBL/GenBank/DDBJ whole genome shotgun (WGS) entry which is preliminary data.</text>
</comment>
<dbReference type="EMBL" id="RWGY01000031">
    <property type="protein sequence ID" value="TVU16191.1"/>
    <property type="molecule type" value="Genomic_DNA"/>
</dbReference>
<proteinExistence type="predicted"/>
<name>A0A5J9TZP8_9POAL</name>
<gene>
    <name evidence="2" type="ORF">EJB05_39743</name>
</gene>
<feature type="non-terminal residue" evidence="2">
    <location>
        <position position="1"/>
    </location>
</feature>
<protein>
    <submittedName>
        <fullName evidence="2">Uncharacterized protein</fullName>
    </submittedName>
</protein>
<reference evidence="2 3" key="1">
    <citation type="journal article" date="2019" name="Sci. Rep.">
        <title>A high-quality genome of Eragrostis curvula grass provides insights into Poaceae evolution and supports new strategies to enhance forage quality.</title>
        <authorList>
            <person name="Carballo J."/>
            <person name="Santos B.A.C.M."/>
            <person name="Zappacosta D."/>
            <person name="Garbus I."/>
            <person name="Selva J.P."/>
            <person name="Gallo C.A."/>
            <person name="Diaz A."/>
            <person name="Albertini E."/>
            <person name="Caccamo M."/>
            <person name="Echenique V."/>
        </authorList>
    </citation>
    <scope>NUCLEOTIDE SEQUENCE [LARGE SCALE GENOMIC DNA]</scope>
    <source>
        <strain evidence="3">cv. Victoria</strain>
        <tissue evidence="2">Leaf</tissue>
    </source>
</reference>
<dbReference type="AlphaFoldDB" id="A0A5J9TZP8"/>
<accession>A0A5J9TZP8</accession>
<keyword evidence="3" id="KW-1185">Reference proteome</keyword>
<dbReference type="Gramene" id="TVU16191">
    <property type="protein sequence ID" value="TVU16191"/>
    <property type="gene ID" value="EJB05_39743"/>
</dbReference>
<feature type="non-terminal residue" evidence="2">
    <location>
        <position position="430"/>
    </location>
</feature>
<evidence type="ECO:0000313" key="3">
    <source>
        <dbReference type="Proteomes" id="UP000324897"/>
    </source>
</evidence>
<dbReference type="OrthoDB" id="6132182at2759"/>
<feature type="region of interest" description="Disordered" evidence="1">
    <location>
        <begin position="63"/>
        <end position="94"/>
    </location>
</feature>
<sequence length="430" mass="47338">MSLSSPLYDERRNRVHQPSFLMDLIYNGTDDHPDRPISKQIDQNLMIICHGFRRQEARAVLRAALSPGRRARPRPGQPRERAARHHPPLDRRPARGIRMAIEDMSNFYLAARDPAGLLRAPRAVVSRQPRADAGADEARILVVEEEGGVGEVGVAAATAAEAVSSTCQMRSTFAVVHDGRDAVRVGQVDLRTGPSRCAARVFTYGPTHTVDELSEANFAACNFTSPISSEDTGSTAVKFNAASTRTRGTSRARHGRTAGGLVVKLALGLGVGDSEEPSLRPSDDDQLLNDVHLRFDWSVDRTFGFMLKSFTALSLALRRMVPSNLLNCIWLLLIKGSSRSSIVVNWEKTSTFSGAGSLESVKFYDWFPIDECFYMQAVYKSIKDRVTQQMKKQNKASCTGGYGIDGCKMVFLLCTISLLPPVSNKLRPPE</sequence>
<feature type="compositionally biased region" description="Basic and acidic residues" evidence="1">
    <location>
        <begin position="77"/>
        <end position="93"/>
    </location>
</feature>
<organism evidence="2 3">
    <name type="scientific">Eragrostis curvula</name>
    <name type="common">weeping love grass</name>
    <dbReference type="NCBI Taxonomy" id="38414"/>
    <lineage>
        <taxon>Eukaryota</taxon>
        <taxon>Viridiplantae</taxon>
        <taxon>Streptophyta</taxon>
        <taxon>Embryophyta</taxon>
        <taxon>Tracheophyta</taxon>
        <taxon>Spermatophyta</taxon>
        <taxon>Magnoliopsida</taxon>
        <taxon>Liliopsida</taxon>
        <taxon>Poales</taxon>
        <taxon>Poaceae</taxon>
        <taxon>PACMAD clade</taxon>
        <taxon>Chloridoideae</taxon>
        <taxon>Eragrostideae</taxon>
        <taxon>Eragrostidinae</taxon>
        <taxon>Eragrostis</taxon>
    </lineage>
</organism>
<evidence type="ECO:0000256" key="1">
    <source>
        <dbReference type="SAM" id="MobiDB-lite"/>
    </source>
</evidence>